<keyword evidence="5 9" id="KW-0653">Protein transport</keyword>
<evidence type="ECO:0000313" key="12">
    <source>
        <dbReference type="Proteomes" id="UP000566985"/>
    </source>
</evidence>
<evidence type="ECO:0000256" key="10">
    <source>
        <dbReference type="SAM" id="MobiDB-lite"/>
    </source>
</evidence>
<evidence type="ECO:0000256" key="2">
    <source>
        <dbReference type="ARBA" id="ARBA00022448"/>
    </source>
</evidence>
<dbReference type="GO" id="GO:0008320">
    <property type="term" value="F:protein transmembrane transporter activity"/>
    <property type="evidence" value="ECO:0007669"/>
    <property type="project" value="UniProtKB-UniRule"/>
</dbReference>
<evidence type="ECO:0000256" key="4">
    <source>
        <dbReference type="ARBA" id="ARBA00022692"/>
    </source>
</evidence>
<dbReference type="PANTHER" id="PTHR33162:SF1">
    <property type="entry name" value="SEC-INDEPENDENT PROTEIN TRANSLOCASE PROTEIN TATA, CHLOROPLASTIC"/>
    <property type="match status" value="1"/>
</dbReference>
<keyword evidence="4 9" id="KW-0812">Transmembrane</keyword>
<dbReference type="InterPro" id="IPR018448">
    <property type="entry name" value="TatB"/>
</dbReference>
<comment type="similarity">
    <text evidence="9">Belongs to the TatB family.</text>
</comment>
<feature type="region of interest" description="Disordered" evidence="10">
    <location>
        <begin position="67"/>
        <end position="252"/>
    </location>
</feature>
<dbReference type="AlphaFoldDB" id="A0A7Y6NCD3"/>
<accession>A0A7Y6NCD3</accession>
<evidence type="ECO:0000256" key="6">
    <source>
        <dbReference type="ARBA" id="ARBA00022989"/>
    </source>
</evidence>
<keyword evidence="2 9" id="KW-0813">Transport</keyword>
<keyword evidence="8 9" id="KW-0472">Membrane</keyword>
<protein>
    <recommendedName>
        <fullName evidence="9">Sec-independent protein translocase protein TatB</fullName>
    </recommendedName>
</protein>
<proteinExistence type="inferred from homology"/>
<comment type="function">
    <text evidence="9">Part of the twin-arginine translocation (Tat) system that transports large folded proteins containing a characteristic twin-arginine motif in their signal peptide across membranes. Together with TatC, TatB is part of a receptor directly interacting with Tat signal peptides. TatB may form an oligomeric binding site that transiently accommodates folded Tat precursor proteins before their translocation.</text>
</comment>
<evidence type="ECO:0000313" key="11">
    <source>
        <dbReference type="EMBL" id="NUY95945.1"/>
    </source>
</evidence>
<dbReference type="HAMAP" id="MF_00237">
    <property type="entry name" value="TatB"/>
    <property type="match status" value="1"/>
</dbReference>
<dbReference type="GO" id="GO:0043953">
    <property type="term" value="P:protein transport by the Tat complex"/>
    <property type="evidence" value="ECO:0007669"/>
    <property type="project" value="UniProtKB-UniRule"/>
</dbReference>
<feature type="compositionally biased region" description="Basic and acidic residues" evidence="10">
    <location>
        <begin position="77"/>
        <end position="93"/>
    </location>
</feature>
<reference evidence="11 12" key="1">
    <citation type="submission" date="2020-05" db="EMBL/GenBank/DDBJ databases">
        <title>Whole Genome Sequences of Enterobacteriales Associated with the International Space Station.</title>
        <authorList>
            <person name="Bharadwaj A."/>
            <person name="Daudu R."/>
            <person name="Singh N."/>
            <person name="Wood J."/>
            <person name="Debieu M."/>
            <person name="Mason C."/>
            <person name="Wang C."/>
            <person name="Venkateswaran K."/>
        </authorList>
    </citation>
    <scope>NUCLEOTIDE SEQUENCE [LARGE SCALE GENOMIC DNA]</scope>
    <source>
        <strain evidence="11 12">IF5SW-B1</strain>
    </source>
</reference>
<gene>
    <name evidence="9 11" type="primary">tatB</name>
    <name evidence="11" type="ORF">HU668_05660</name>
</gene>
<dbReference type="InterPro" id="IPR003369">
    <property type="entry name" value="TatA/B/E"/>
</dbReference>
<name>A0A7Y6NCD3_9GAMM</name>
<feature type="compositionally biased region" description="Low complexity" evidence="10">
    <location>
        <begin position="162"/>
        <end position="252"/>
    </location>
</feature>
<sequence length="252" mass="25612">MFDIGFSELVLVFVIGLIVLGPQRLPVAVKTVVGWIRAIRSLAANVQNELAQELKLQELQDSLKKVEEAGRGTLSPELKESMEELRKTADSMKRSVSQSIDIEKEEDEANTIHSPQHRSAPPLADQPEVHPAAAGTASPSGTPAAADHQASAPVKAPSVETASAGQPAAIVASAPAQAPSVETASAGQPTAAVASAPAQAPSVETASAGQPAATVASAPAQAPARADTALASKPDAATTRTSASPSSASDER</sequence>
<dbReference type="GO" id="GO:0033281">
    <property type="term" value="C:TAT protein transport complex"/>
    <property type="evidence" value="ECO:0007669"/>
    <property type="project" value="UniProtKB-UniRule"/>
</dbReference>
<organism evidence="11 12">
    <name type="scientific">Pantoea brenneri</name>
    <dbReference type="NCBI Taxonomy" id="472694"/>
    <lineage>
        <taxon>Bacteria</taxon>
        <taxon>Pseudomonadati</taxon>
        <taxon>Pseudomonadota</taxon>
        <taxon>Gammaproteobacteria</taxon>
        <taxon>Enterobacterales</taxon>
        <taxon>Erwiniaceae</taxon>
        <taxon>Pantoea</taxon>
    </lineage>
</organism>
<dbReference type="RefSeq" id="WP_069728600.1">
    <property type="nucleotide sequence ID" value="NZ_JABWPE010000005.1"/>
</dbReference>
<evidence type="ECO:0000256" key="7">
    <source>
        <dbReference type="ARBA" id="ARBA00023010"/>
    </source>
</evidence>
<dbReference type="Proteomes" id="UP000566985">
    <property type="component" value="Unassembled WGS sequence"/>
</dbReference>
<keyword evidence="3 9" id="KW-1003">Cell membrane</keyword>
<evidence type="ECO:0000256" key="8">
    <source>
        <dbReference type="ARBA" id="ARBA00023136"/>
    </source>
</evidence>
<dbReference type="EMBL" id="JABWPM010000004">
    <property type="protein sequence ID" value="NUY95945.1"/>
    <property type="molecule type" value="Genomic_DNA"/>
</dbReference>
<evidence type="ECO:0000256" key="5">
    <source>
        <dbReference type="ARBA" id="ARBA00022927"/>
    </source>
</evidence>
<dbReference type="Gene3D" id="1.20.5.3310">
    <property type="match status" value="1"/>
</dbReference>
<dbReference type="Pfam" id="PF02416">
    <property type="entry name" value="TatA_B_E"/>
    <property type="match status" value="1"/>
</dbReference>
<comment type="caution">
    <text evidence="11">The sequence shown here is derived from an EMBL/GenBank/DDBJ whole genome shotgun (WGS) entry which is preliminary data.</text>
</comment>
<comment type="subunit">
    <text evidence="9">The Tat system comprises two distinct complexes: a TatABC complex, containing multiple copies of TatA, TatB and TatC subunits, and a separate TatA complex, containing only TatA subunits. Substrates initially bind to the TatABC complex, which probably triggers association of the separate TatA complex to form the active translocon.</text>
</comment>
<keyword evidence="7 9" id="KW-0811">Translocation</keyword>
<dbReference type="NCBIfam" id="TIGR01410">
    <property type="entry name" value="tatB"/>
    <property type="match status" value="1"/>
</dbReference>
<dbReference type="GeneID" id="57344626"/>
<keyword evidence="6 9" id="KW-1133">Transmembrane helix</keyword>
<dbReference type="PRINTS" id="PR01506">
    <property type="entry name" value="TATBPROTEIN"/>
</dbReference>
<comment type="subcellular location">
    <subcellularLocation>
        <location evidence="9">Cell membrane</location>
        <topology evidence="9">Single-pass membrane protein</topology>
    </subcellularLocation>
    <subcellularLocation>
        <location evidence="1">Membrane</location>
        <topology evidence="1">Single-pass membrane protein</topology>
    </subcellularLocation>
</comment>
<evidence type="ECO:0000256" key="1">
    <source>
        <dbReference type="ARBA" id="ARBA00004167"/>
    </source>
</evidence>
<evidence type="ECO:0000256" key="9">
    <source>
        <dbReference type="HAMAP-Rule" id="MF_00237"/>
    </source>
</evidence>
<dbReference type="PANTHER" id="PTHR33162">
    <property type="entry name" value="SEC-INDEPENDENT PROTEIN TRANSLOCASE PROTEIN TATA, CHLOROPLASTIC"/>
    <property type="match status" value="1"/>
</dbReference>
<evidence type="ECO:0000256" key="3">
    <source>
        <dbReference type="ARBA" id="ARBA00022475"/>
    </source>
</evidence>